<keyword evidence="1" id="KW-0472">Membrane</keyword>
<sequence>MILISHICPLHIHVYLIMSIVLCKTMECVVFVYYSNLGAFILVLQLLIHYACTTEIASSVLVTKTTAKLKHYISTICPPCLRKHFLSWSSHYCASEFRSNILSLYY</sequence>
<keyword evidence="1" id="KW-0812">Transmembrane</keyword>
<proteinExistence type="predicted"/>
<dbReference type="AlphaFoldDB" id="A0A0A8Y4W7"/>
<name>A0A0A8Y4W7_ARUDO</name>
<feature type="transmembrane region" description="Helical" evidence="1">
    <location>
        <begin position="12"/>
        <end position="34"/>
    </location>
</feature>
<evidence type="ECO:0000313" key="2">
    <source>
        <dbReference type="EMBL" id="JAD19758.1"/>
    </source>
</evidence>
<organism evidence="2">
    <name type="scientific">Arundo donax</name>
    <name type="common">Giant reed</name>
    <name type="synonym">Donax arundinaceus</name>
    <dbReference type="NCBI Taxonomy" id="35708"/>
    <lineage>
        <taxon>Eukaryota</taxon>
        <taxon>Viridiplantae</taxon>
        <taxon>Streptophyta</taxon>
        <taxon>Embryophyta</taxon>
        <taxon>Tracheophyta</taxon>
        <taxon>Spermatophyta</taxon>
        <taxon>Magnoliopsida</taxon>
        <taxon>Liliopsida</taxon>
        <taxon>Poales</taxon>
        <taxon>Poaceae</taxon>
        <taxon>PACMAD clade</taxon>
        <taxon>Arundinoideae</taxon>
        <taxon>Arundineae</taxon>
        <taxon>Arundo</taxon>
    </lineage>
</organism>
<accession>A0A0A8Y4W7</accession>
<reference evidence="2" key="2">
    <citation type="journal article" date="2015" name="Data Brief">
        <title>Shoot transcriptome of the giant reed, Arundo donax.</title>
        <authorList>
            <person name="Barrero R.A."/>
            <person name="Guerrero F.D."/>
            <person name="Moolhuijzen P."/>
            <person name="Goolsby J.A."/>
            <person name="Tidwell J."/>
            <person name="Bellgard S.E."/>
            <person name="Bellgard M.I."/>
        </authorList>
    </citation>
    <scope>NUCLEOTIDE SEQUENCE</scope>
    <source>
        <tissue evidence="2">Shoot tissue taken approximately 20 cm above the soil surface</tissue>
    </source>
</reference>
<reference evidence="2" key="1">
    <citation type="submission" date="2014-09" db="EMBL/GenBank/DDBJ databases">
        <authorList>
            <person name="Magalhaes I.L.F."/>
            <person name="Oliveira U."/>
            <person name="Santos F.R."/>
            <person name="Vidigal T.H.D.A."/>
            <person name="Brescovit A.D."/>
            <person name="Santos A.J."/>
        </authorList>
    </citation>
    <scope>NUCLEOTIDE SEQUENCE</scope>
    <source>
        <tissue evidence="2">Shoot tissue taken approximately 20 cm above the soil surface</tissue>
    </source>
</reference>
<keyword evidence="1" id="KW-1133">Transmembrane helix</keyword>
<evidence type="ECO:0000256" key="1">
    <source>
        <dbReference type="SAM" id="Phobius"/>
    </source>
</evidence>
<dbReference type="EMBL" id="GBRH01278137">
    <property type="protein sequence ID" value="JAD19758.1"/>
    <property type="molecule type" value="Transcribed_RNA"/>
</dbReference>
<feature type="transmembrane region" description="Helical" evidence="1">
    <location>
        <begin position="40"/>
        <end position="62"/>
    </location>
</feature>
<protein>
    <submittedName>
        <fullName evidence="2">Uncharacterized protein</fullName>
    </submittedName>
</protein>